<comment type="function">
    <text evidence="8">Probably part of an ABC transporter complex. Probably responsible for the translocation of the substrate across the membrane.</text>
</comment>
<evidence type="ECO:0000256" key="4">
    <source>
        <dbReference type="ARBA" id="ARBA00022475"/>
    </source>
</evidence>
<protein>
    <submittedName>
        <fullName evidence="11">ABC transporter permease</fullName>
    </submittedName>
</protein>
<dbReference type="FunFam" id="1.10.3720.10:FF:000003">
    <property type="entry name" value="Aliphatic sulfonate ABC transporter permease"/>
    <property type="match status" value="1"/>
</dbReference>
<dbReference type="PROSITE" id="PS50928">
    <property type="entry name" value="ABC_TM1"/>
    <property type="match status" value="1"/>
</dbReference>
<feature type="transmembrane region" description="Helical" evidence="9">
    <location>
        <begin position="145"/>
        <end position="177"/>
    </location>
</feature>
<dbReference type="AlphaFoldDB" id="A0A494TA40"/>
<evidence type="ECO:0000256" key="7">
    <source>
        <dbReference type="ARBA" id="ARBA00023136"/>
    </source>
</evidence>
<feature type="transmembrane region" description="Helical" evidence="9">
    <location>
        <begin position="109"/>
        <end position="133"/>
    </location>
</feature>
<feature type="domain" description="ABC transmembrane type-1" evidence="10">
    <location>
        <begin position="94"/>
        <end position="278"/>
    </location>
</feature>
<keyword evidence="12" id="KW-1185">Reference proteome</keyword>
<dbReference type="EMBL" id="CP032829">
    <property type="protein sequence ID" value="AYJ85850.1"/>
    <property type="molecule type" value="Genomic_DNA"/>
</dbReference>
<keyword evidence="4" id="KW-1003">Cell membrane</keyword>
<proteinExistence type="inferred from homology"/>
<comment type="subcellular location">
    <subcellularLocation>
        <location evidence="1 9">Cell membrane</location>
        <topology evidence="1 9">Multi-pass membrane protein</topology>
    </subcellularLocation>
</comment>
<name>A0A494TA40_SPHPE</name>
<evidence type="ECO:0000256" key="3">
    <source>
        <dbReference type="ARBA" id="ARBA00022448"/>
    </source>
</evidence>
<dbReference type="PANTHER" id="PTHR30151">
    <property type="entry name" value="ALKANE SULFONATE ABC TRANSPORTER-RELATED, MEMBRANE SUBUNIT"/>
    <property type="match status" value="1"/>
</dbReference>
<dbReference type="InterPro" id="IPR000515">
    <property type="entry name" value="MetI-like"/>
</dbReference>
<dbReference type="Gene3D" id="1.10.3720.10">
    <property type="entry name" value="MetI-like"/>
    <property type="match status" value="1"/>
</dbReference>
<comment type="similarity">
    <text evidence="2 9">Belongs to the binding-protein-dependent transport system permease family.</text>
</comment>
<evidence type="ECO:0000259" key="10">
    <source>
        <dbReference type="PROSITE" id="PS50928"/>
    </source>
</evidence>
<evidence type="ECO:0000256" key="8">
    <source>
        <dbReference type="ARBA" id="ARBA00056719"/>
    </source>
</evidence>
<dbReference type="Proteomes" id="UP000276254">
    <property type="component" value="Chromosome"/>
</dbReference>
<dbReference type="GO" id="GO:0005886">
    <property type="term" value="C:plasma membrane"/>
    <property type="evidence" value="ECO:0007669"/>
    <property type="project" value="UniProtKB-SubCell"/>
</dbReference>
<sequence length="294" mass="31848">MNAHSQPIGFSADRVTPLPLGTPKILPPIVLADSRRHRRLGLDKPLAWGWVLGPLLLVIYWSVFSLTGYLDERILPAPWTALTTTVDLLREGRLQENLAISAWRAAQGLAFGVVAGIALALVSGLSLLGGYVIDGLVQLKRGIPVLALIPFMILWFGVGEAMKVTVIAVTVFAPIYIHTHNALRAIDLKQVELAETLGLSRWDFIRHIILPGALPGMLLGLRFGVTASWLALVVVEQLNATSGIGYMITLARNYAQTDVMLVGLVVYAVLGLASDAVVRVVQGRALTWRRTLGS</sequence>
<keyword evidence="7 9" id="KW-0472">Membrane</keyword>
<evidence type="ECO:0000313" key="11">
    <source>
        <dbReference type="EMBL" id="AYJ85850.1"/>
    </source>
</evidence>
<dbReference type="SUPFAM" id="SSF161098">
    <property type="entry name" value="MetI-like"/>
    <property type="match status" value="1"/>
</dbReference>
<dbReference type="PANTHER" id="PTHR30151:SF38">
    <property type="entry name" value="ALIPHATIC SULFONATES TRANSPORT PERMEASE PROTEIN SSUC-RELATED"/>
    <property type="match status" value="1"/>
</dbReference>
<reference evidence="11 12" key="1">
    <citation type="submission" date="2018-09" db="EMBL/GenBank/DDBJ databases">
        <title>Sphingomonas peninsula sp. nov., isolated from fildes peninsula, Antarctic soil.</title>
        <authorList>
            <person name="Yingchao G."/>
        </authorList>
    </citation>
    <scope>NUCLEOTIDE SEQUENCE [LARGE SCALE GENOMIC DNA]</scope>
    <source>
        <strain evidence="11 12">YZ-8</strain>
    </source>
</reference>
<accession>A0A494TA40</accession>
<feature type="transmembrane region" description="Helical" evidence="9">
    <location>
        <begin position="204"/>
        <end position="221"/>
    </location>
</feature>
<feature type="transmembrane region" description="Helical" evidence="9">
    <location>
        <begin position="260"/>
        <end position="281"/>
    </location>
</feature>
<feature type="transmembrane region" description="Helical" evidence="9">
    <location>
        <begin position="45"/>
        <end position="63"/>
    </location>
</feature>
<evidence type="ECO:0000256" key="1">
    <source>
        <dbReference type="ARBA" id="ARBA00004651"/>
    </source>
</evidence>
<dbReference type="RefSeq" id="WP_121152475.1">
    <property type="nucleotide sequence ID" value="NZ_CP032829.1"/>
</dbReference>
<gene>
    <name evidence="11" type="ORF">D3Y57_07520</name>
</gene>
<keyword evidence="6 9" id="KW-1133">Transmembrane helix</keyword>
<dbReference type="CDD" id="cd06261">
    <property type="entry name" value="TM_PBP2"/>
    <property type="match status" value="1"/>
</dbReference>
<evidence type="ECO:0000256" key="5">
    <source>
        <dbReference type="ARBA" id="ARBA00022692"/>
    </source>
</evidence>
<organism evidence="11 12">
    <name type="scientific">Sphingomonas paeninsulae</name>
    <dbReference type="NCBI Taxonomy" id="2319844"/>
    <lineage>
        <taxon>Bacteria</taxon>
        <taxon>Pseudomonadati</taxon>
        <taxon>Pseudomonadota</taxon>
        <taxon>Alphaproteobacteria</taxon>
        <taxon>Sphingomonadales</taxon>
        <taxon>Sphingomonadaceae</taxon>
        <taxon>Sphingomonas</taxon>
    </lineage>
</organism>
<evidence type="ECO:0000256" key="2">
    <source>
        <dbReference type="ARBA" id="ARBA00009306"/>
    </source>
</evidence>
<dbReference type="OrthoDB" id="9799271at2"/>
<evidence type="ECO:0000256" key="9">
    <source>
        <dbReference type="RuleBase" id="RU363032"/>
    </source>
</evidence>
<dbReference type="GO" id="GO:0042918">
    <property type="term" value="P:alkanesulfonate transmembrane transport"/>
    <property type="evidence" value="ECO:0007669"/>
    <property type="project" value="UniProtKB-ARBA"/>
</dbReference>
<keyword evidence="5 9" id="KW-0812">Transmembrane</keyword>
<dbReference type="KEGG" id="spha:D3Y57_07520"/>
<evidence type="ECO:0000313" key="12">
    <source>
        <dbReference type="Proteomes" id="UP000276254"/>
    </source>
</evidence>
<dbReference type="InterPro" id="IPR035906">
    <property type="entry name" value="MetI-like_sf"/>
</dbReference>
<keyword evidence="3 9" id="KW-0813">Transport</keyword>
<dbReference type="Pfam" id="PF00528">
    <property type="entry name" value="BPD_transp_1"/>
    <property type="match status" value="1"/>
</dbReference>
<evidence type="ECO:0000256" key="6">
    <source>
        <dbReference type="ARBA" id="ARBA00022989"/>
    </source>
</evidence>